<dbReference type="STRING" id="1003.SAMN04488541_101418"/>
<dbReference type="InterPro" id="IPR000835">
    <property type="entry name" value="HTH_MarR-typ"/>
</dbReference>
<dbReference type="Pfam" id="PF01047">
    <property type="entry name" value="MarR"/>
    <property type="match status" value="1"/>
</dbReference>
<gene>
    <name evidence="2" type="ORF">SAMN04488541_101418</name>
</gene>
<dbReference type="Proteomes" id="UP000199513">
    <property type="component" value="Unassembled WGS sequence"/>
</dbReference>
<accession>A0A1I2FJU1</accession>
<keyword evidence="3" id="KW-1185">Reference proteome</keyword>
<dbReference type="InterPro" id="IPR039422">
    <property type="entry name" value="MarR/SlyA-like"/>
</dbReference>
<protein>
    <submittedName>
        <fullName evidence="2">DNA-binding transcriptional regulator, MarR family</fullName>
    </submittedName>
</protein>
<evidence type="ECO:0000313" key="3">
    <source>
        <dbReference type="Proteomes" id="UP000199513"/>
    </source>
</evidence>
<dbReference type="PANTHER" id="PTHR33164">
    <property type="entry name" value="TRANSCRIPTIONAL REGULATOR, MARR FAMILY"/>
    <property type="match status" value="1"/>
</dbReference>
<dbReference type="AlphaFoldDB" id="A0A1I2FJU1"/>
<dbReference type="SUPFAM" id="SSF46785">
    <property type="entry name" value="Winged helix' DNA-binding domain"/>
    <property type="match status" value="1"/>
</dbReference>
<keyword evidence="2" id="KW-0238">DNA-binding</keyword>
<name>A0A1I2FJU1_9BACT</name>
<dbReference type="PANTHER" id="PTHR33164:SF99">
    <property type="entry name" value="MARR FAMILY REGULATORY PROTEIN"/>
    <property type="match status" value="1"/>
</dbReference>
<dbReference type="OrthoDB" id="763883at2"/>
<dbReference type="InterPro" id="IPR036390">
    <property type="entry name" value="WH_DNA-bd_sf"/>
</dbReference>
<dbReference type="Gene3D" id="1.10.10.10">
    <property type="entry name" value="Winged helix-like DNA-binding domain superfamily/Winged helix DNA-binding domain"/>
    <property type="match status" value="1"/>
</dbReference>
<dbReference type="GO" id="GO:0003677">
    <property type="term" value="F:DNA binding"/>
    <property type="evidence" value="ECO:0007669"/>
    <property type="project" value="UniProtKB-KW"/>
</dbReference>
<dbReference type="EMBL" id="FONY01000014">
    <property type="protein sequence ID" value="SFF05048.1"/>
    <property type="molecule type" value="Genomic_DNA"/>
</dbReference>
<dbReference type="PRINTS" id="PR00598">
    <property type="entry name" value="HTHMARR"/>
</dbReference>
<reference evidence="2 3" key="1">
    <citation type="submission" date="2016-10" db="EMBL/GenBank/DDBJ databases">
        <authorList>
            <person name="de Groot N.N."/>
        </authorList>
    </citation>
    <scope>NUCLEOTIDE SEQUENCE [LARGE SCALE GENOMIC DNA]</scope>
    <source>
        <strain>GEY</strain>
        <strain evidence="3">DSM 9560</strain>
    </source>
</reference>
<dbReference type="GO" id="GO:0006950">
    <property type="term" value="P:response to stress"/>
    <property type="evidence" value="ECO:0007669"/>
    <property type="project" value="TreeGrafter"/>
</dbReference>
<dbReference type="PROSITE" id="PS50995">
    <property type="entry name" value="HTH_MARR_2"/>
    <property type="match status" value="1"/>
</dbReference>
<evidence type="ECO:0000259" key="1">
    <source>
        <dbReference type="PROSITE" id="PS50995"/>
    </source>
</evidence>
<feature type="domain" description="HTH marR-type" evidence="1">
    <location>
        <begin position="1"/>
        <end position="148"/>
    </location>
</feature>
<dbReference type="InterPro" id="IPR036388">
    <property type="entry name" value="WH-like_DNA-bd_sf"/>
</dbReference>
<dbReference type="RefSeq" id="WP_091544236.1">
    <property type="nucleotide sequence ID" value="NZ_FONY01000014.1"/>
</dbReference>
<evidence type="ECO:0000313" key="2">
    <source>
        <dbReference type="EMBL" id="SFF05048.1"/>
    </source>
</evidence>
<proteinExistence type="predicted"/>
<dbReference type="GO" id="GO:0003700">
    <property type="term" value="F:DNA-binding transcription factor activity"/>
    <property type="evidence" value="ECO:0007669"/>
    <property type="project" value="InterPro"/>
</dbReference>
<organism evidence="2 3">
    <name type="scientific">Thermoflexibacter ruber</name>
    <dbReference type="NCBI Taxonomy" id="1003"/>
    <lineage>
        <taxon>Bacteria</taxon>
        <taxon>Pseudomonadati</taxon>
        <taxon>Bacteroidota</taxon>
        <taxon>Cytophagia</taxon>
        <taxon>Cytophagales</taxon>
        <taxon>Thermoflexibacteraceae</taxon>
        <taxon>Thermoflexibacter</taxon>
    </lineage>
</organism>
<dbReference type="SMART" id="SM00347">
    <property type="entry name" value="HTH_MARR"/>
    <property type="match status" value="1"/>
</dbReference>
<sequence length="150" mass="17791">MKIEEAIQGRFRNDKHKLGVNLIYTANWYMDKLDSIFKSEEITHQQFNILRILRGAYPKPVTIKYIRERMLDKMSDVSRIVEKLREKGYLCRQECPNDRRNVDITITEKGLAELKKIDSLIEPLESIFDIFSPLEITMFNELLDKLRSSH</sequence>